<keyword evidence="2" id="KW-1185">Reference proteome</keyword>
<dbReference type="EMBL" id="JADNYJ010000004">
    <property type="protein sequence ID" value="KAF8911451.1"/>
    <property type="molecule type" value="Genomic_DNA"/>
</dbReference>
<evidence type="ECO:0000313" key="2">
    <source>
        <dbReference type="Proteomes" id="UP000724874"/>
    </source>
</evidence>
<dbReference type="Proteomes" id="UP000724874">
    <property type="component" value="Unassembled WGS sequence"/>
</dbReference>
<comment type="caution">
    <text evidence="1">The sequence shown here is derived from an EMBL/GenBank/DDBJ whole genome shotgun (WGS) entry which is preliminary data.</text>
</comment>
<evidence type="ECO:0000313" key="1">
    <source>
        <dbReference type="EMBL" id="KAF8911451.1"/>
    </source>
</evidence>
<proteinExistence type="predicted"/>
<sequence>MIGHSVTFVGVLTSFLKEHQANLAAELASDHLDPVREAISQPTNPHTASSYSTPAVNIGSSYDPTTDPRQPHATSMLDHLASNYRQVYEHAQSKANASALRMAKPKPTVPIVKSASVSKPIPKVHVAITHIENTNNTSGKHVLALHLTLCVTLSFSAMQNFVDIMVDQITTSISY</sequence>
<dbReference type="AlphaFoldDB" id="A0A9P5P1V4"/>
<reference evidence="1" key="1">
    <citation type="submission" date="2020-11" db="EMBL/GenBank/DDBJ databases">
        <authorList>
            <consortium name="DOE Joint Genome Institute"/>
            <person name="Ahrendt S."/>
            <person name="Riley R."/>
            <person name="Andreopoulos W."/>
            <person name="LaButti K."/>
            <person name="Pangilinan J."/>
            <person name="Ruiz-duenas F.J."/>
            <person name="Barrasa J.M."/>
            <person name="Sanchez-Garcia M."/>
            <person name="Camarero S."/>
            <person name="Miyauchi S."/>
            <person name="Serrano A."/>
            <person name="Linde D."/>
            <person name="Babiker R."/>
            <person name="Drula E."/>
            <person name="Ayuso-Fernandez I."/>
            <person name="Pacheco R."/>
            <person name="Padilla G."/>
            <person name="Ferreira P."/>
            <person name="Barriuso J."/>
            <person name="Kellner H."/>
            <person name="Castanera R."/>
            <person name="Alfaro M."/>
            <person name="Ramirez L."/>
            <person name="Pisabarro A.G."/>
            <person name="Kuo A."/>
            <person name="Tritt A."/>
            <person name="Lipzen A."/>
            <person name="He G."/>
            <person name="Yan M."/>
            <person name="Ng V."/>
            <person name="Cullen D."/>
            <person name="Martin F."/>
            <person name="Rosso M.-N."/>
            <person name="Henrissat B."/>
            <person name="Hibbett D."/>
            <person name="Martinez A.T."/>
            <person name="Grigoriev I.V."/>
        </authorList>
    </citation>
    <scope>NUCLEOTIDE SEQUENCE</scope>
    <source>
        <strain evidence="1">AH 44721</strain>
    </source>
</reference>
<gene>
    <name evidence="1" type="ORF">CPB84DRAFT_1841962</name>
</gene>
<accession>A0A9P5P1V4</accession>
<name>A0A9P5P1V4_GYMJU</name>
<protein>
    <submittedName>
        <fullName evidence="1">Uncharacterized protein</fullName>
    </submittedName>
</protein>
<organism evidence="1 2">
    <name type="scientific">Gymnopilus junonius</name>
    <name type="common">Spectacular rustgill mushroom</name>
    <name type="synonym">Gymnopilus spectabilis subsp. junonius</name>
    <dbReference type="NCBI Taxonomy" id="109634"/>
    <lineage>
        <taxon>Eukaryota</taxon>
        <taxon>Fungi</taxon>
        <taxon>Dikarya</taxon>
        <taxon>Basidiomycota</taxon>
        <taxon>Agaricomycotina</taxon>
        <taxon>Agaricomycetes</taxon>
        <taxon>Agaricomycetidae</taxon>
        <taxon>Agaricales</taxon>
        <taxon>Agaricineae</taxon>
        <taxon>Hymenogastraceae</taxon>
        <taxon>Gymnopilus</taxon>
    </lineage>
</organism>